<gene>
    <name evidence="1" type="ORF">PL963_01258</name>
</gene>
<proteinExistence type="predicted"/>
<organism evidence="1 2">
    <name type="scientific">Pseudomonas cerasi</name>
    <dbReference type="NCBI Taxonomy" id="1583341"/>
    <lineage>
        <taxon>Bacteria</taxon>
        <taxon>Pseudomonadati</taxon>
        <taxon>Pseudomonadota</taxon>
        <taxon>Gammaproteobacteria</taxon>
        <taxon>Pseudomonadales</taxon>
        <taxon>Pseudomonadaceae</taxon>
        <taxon>Pseudomonas</taxon>
    </lineage>
</organism>
<evidence type="ECO:0000313" key="1">
    <source>
        <dbReference type="EMBL" id="SOS16883.1"/>
    </source>
</evidence>
<dbReference type="Proteomes" id="UP000239025">
    <property type="component" value="Chromosome 1"/>
</dbReference>
<dbReference type="AlphaFoldDB" id="A0A193SKX3"/>
<dbReference type="EMBL" id="LT963395">
    <property type="protein sequence ID" value="SOS16883.1"/>
    <property type="molecule type" value="Genomic_DNA"/>
</dbReference>
<dbReference type="RefSeq" id="WP_065349236.1">
    <property type="nucleotide sequence ID" value="NZ_LT222319.1"/>
</dbReference>
<evidence type="ECO:0000313" key="2">
    <source>
        <dbReference type="Proteomes" id="UP000239025"/>
    </source>
</evidence>
<protein>
    <submittedName>
        <fullName evidence="1">Putative membrane protein</fullName>
    </submittedName>
</protein>
<accession>A0A193SKX3</accession>
<keyword evidence="2" id="KW-1185">Reference proteome</keyword>
<name>A0A193SKX3_9PSED</name>
<reference evidence="2" key="1">
    <citation type="submission" date="2017-11" db="EMBL/GenBank/DDBJ databases">
        <authorList>
            <person name="Blom J."/>
        </authorList>
    </citation>
    <scope>NUCLEOTIDE SEQUENCE [LARGE SCALE GENOMIC DNA]</scope>
</reference>
<sequence>MFISKNLIVGLCIASALSGAVLSGFIISIRTDCVAVERSMQPDTDKDFEARKNNWGPSEDF</sequence>